<accession>A0AAJ0YAS4</accession>
<reference evidence="1 2" key="1">
    <citation type="submission" date="2017-05" db="EMBL/GenBank/DDBJ databases">
        <title>Whole genome sequencing of Proteus mirabilis AR_0155.</title>
        <authorList>
            <person name="Conlan S."/>
            <person name="Thomas P.J."/>
            <person name="Mullikin J."/>
            <person name="Frank K.M."/>
            <person name="Segre J.A."/>
        </authorList>
    </citation>
    <scope>NUCLEOTIDE SEQUENCE [LARGE SCALE GENOMIC DNA]</scope>
    <source>
        <strain evidence="1 2">AR_0155</strain>
    </source>
</reference>
<evidence type="ECO:0000313" key="2">
    <source>
        <dbReference type="Proteomes" id="UP000195540"/>
    </source>
</evidence>
<dbReference type="Proteomes" id="UP000195540">
    <property type="component" value="Chromosome"/>
</dbReference>
<proteinExistence type="predicted"/>
<dbReference type="AlphaFoldDB" id="A0AAJ0YAS4"/>
<gene>
    <name evidence="1" type="ORF">AM402_14740</name>
</gene>
<protein>
    <submittedName>
        <fullName evidence="1">TrmB family transcriptional regulator</fullName>
    </submittedName>
</protein>
<organism evidence="1 2">
    <name type="scientific">Proteus mirabilis</name>
    <dbReference type="NCBI Taxonomy" id="584"/>
    <lineage>
        <taxon>Bacteria</taxon>
        <taxon>Pseudomonadati</taxon>
        <taxon>Pseudomonadota</taxon>
        <taxon>Gammaproteobacteria</taxon>
        <taxon>Enterobacterales</taxon>
        <taxon>Morganellaceae</taxon>
        <taxon>Proteus</taxon>
    </lineage>
</organism>
<evidence type="ECO:0000313" key="1">
    <source>
        <dbReference type="EMBL" id="ARX35358.1"/>
    </source>
</evidence>
<sequence length="65" mass="7424">MLKHSDMTEEARLVFEVVPHTMEVTAGEVAQFTYLTEPRCQLILTQLAMAGLIKENIKENTFQNI</sequence>
<dbReference type="RefSeq" id="WP_087726619.1">
    <property type="nucleotide sequence ID" value="NZ_AP026827.1"/>
</dbReference>
<name>A0AAJ0YAS4_PROMI</name>
<dbReference type="EMBL" id="CP021694">
    <property type="protein sequence ID" value="ARX35358.1"/>
    <property type="molecule type" value="Genomic_DNA"/>
</dbReference>